<evidence type="ECO:0000313" key="3">
    <source>
        <dbReference type="WBParaSite" id="EEL_0001045301-mRNA-1"/>
    </source>
</evidence>
<feature type="signal peptide" evidence="1">
    <location>
        <begin position="1"/>
        <end position="21"/>
    </location>
</feature>
<organism evidence="2 3">
    <name type="scientific">Elaeophora elaphi</name>
    <dbReference type="NCBI Taxonomy" id="1147741"/>
    <lineage>
        <taxon>Eukaryota</taxon>
        <taxon>Metazoa</taxon>
        <taxon>Ecdysozoa</taxon>
        <taxon>Nematoda</taxon>
        <taxon>Chromadorea</taxon>
        <taxon>Rhabditida</taxon>
        <taxon>Spirurina</taxon>
        <taxon>Spiruromorpha</taxon>
        <taxon>Filarioidea</taxon>
        <taxon>Onchocercidae</taxon>
        <taxon>Elaeophora</taxon>
    </lineage>
</organism>
<dbReference type="WBParaSite" id="EEL_0001045301-mRNA-1">
    <property type="protein sequence ID" value="EEL_0001045301-mRNA-1"/>
    <property type="gene ID" value="EEL_0001045301"/>
</dbReference>
<evidence type="ECO:0000313" key="2">
    <source>
        <dbReference type="Proteomes" id="UP000050640"/>
    </source>
</evidence>
<sequence length="98" mass="11132">MVEIHAGVLFVTDLILSLWNAFYEVEEKLSESRGSMDDCKENVSNSCRVDSLPNDATVREKFIRLRKPNRESKISAELNSVLLPLIPEIPQNEKAEDV</sequence>
<name>A0A0R3S6N1_9BILA</name>
<dbReference type="AlphaFoldDB" id="A0A0R3S6N1"/>
<protein>
    <submittedName>
        <fullName evidence="3">Uncharacterized protein</fullName>
    </submittedName>
</protein>
<keyword evidence="1" id="KW-0732">Signal</keyword>
<accession>A0A0R3S6N1</accession>
<dbReference type="Proteomes" id="UP000050640">
    <property type="component" value="Unplaced"/>
</dbReference>
<proteinExistence type="predicted"/>
<reference evidence="3" key="1">
    <citation type="submission" date="2017-02" db="UniProtKB">
        <authorList>
            <consortium name="WormBaseParasite"/>
        </authorList>
    </citation>
    <scope>IDENTIFICATION</scope>
</reference>
<feature type="chain" id="PRO_5006448063" evidence="1">
    <location>
        <begin position="22"/>
        <end position="98"/>
    </location>
</feature>
<keyword evidence="2" id="KW-1185">Reference proteome</keyword>
<evidence type="ECO:0000256" key="1">
    <source>
        <dbReference type="SAM" id="SignalP"/>
    </source>
</evidence>